<evidence type="ECO:0000313" key="3">
    <source>
        <dbReference type="Proteomes" id="UP000507245"/>
    </source>
</evidence>
<feature type="region of interest" description="Disordered" evidence="1">
    <location>
        <begin position="114"/>
        <end position="162"/>
    </location>
</feature>
<dbReference type="EMBL" id="CAEKKB010000002">
    <property type="protein sequence ID" value="CAB4300147.1"/>
    <property type="molecule type" value="Genomic_DNA"/>
</dbReference>
<evidence type="ECO:0000313" key="2">
    <source>
        <dbReference type="EMBL" id="CAB4300147.1"/>
    </source>
</evidence>
<organism evidence="2 3">
    <name type="scientific">Prunus armeniaca</name>
    <name type="common">Apricot</name>
    <name type="synonym">Armeniaca vulgaris</name>
    <dbReference type="NCBI Taxonomy" id="36596"/>
    <lineage>
        <taxon>Eukaryota</taxon>
        <taxon>Viridiplantae</taxon>
        <taxon>Streptophyta</taxon>
        <taxon>Embryophyta</taxon>
        <taxon>Tracheophyta</taxon>
        <taxon>Spermatophyta</taxon>
        <taxon>Magnoliopsida</taxon>
        <taxon>eudicotyledons</taxon>
        <taxon>Gunneridae</taxon>
        <taxon>Pentapetalae</taxon>
        <taxon>rosids</taxon>
        <taxon>fabids</taxon>
        <taxon>Rosales</taxon>
        <taxon>Rosaceae</taxon>
        <taxon>Amygdaloideae</taxon>
        <taxon>Amygdaleae</taxon>
        <taxon>Prunus</taxon>
    </lineage>
</organism>
<feature type="compositionally biased region" description="Polar residues" evidence="1">
    <location>
        <begin position="139"/>
        <end position="162"/>
    </location>
</feature>
<feature type="compositionally biased region" description="Polar residues" evidence="1">
    <location>
        <begin position="197"/>
        <end position="208"/>
    </location>
</feature>
<dbReference type="Proteomes" id="UP000507245">
    <property type="component" value="Unassembled WGS sequence"/>
</dbReference>
<dbReference type="AlphaFoldDB" id="A0A6J5WJI1"/>
<evidence type="ECO:0000256" key="1">
    <source>
        <dbReference type="SAM" id="MobiDB-lite"/>
    </source>
</evidence>
<reference evidence="3" key="1">
    <citation type="journal article" date="2020" name="Genome Biol.">
        <title>Gamete binning: chromosome-level and haplotype-resolved genome assembly enabled by high-throughput single-cell sequencing of gamete genomes.</title>
        <authorList>
            <person name="Campoy J.A."/>
            <person name="Sun H."/>
            <person name="Goel M."/>
            <person name="Jiao W.-B."/>
            <person name="Folz-Donahue K."/>
            <person name="Wang N."/>
            <person name="Rubio M."/>
            <person name="Liu C."/>
            <person name="Kukat C."/>
            <person name="Ruiz D."/>
            <person name="Huettel B."/>
            <person name="Schneeberger K."/>
        </authorList>
    </citation>
    <scope>NUCLEOTIDE SEQUENCE [LARGE SCALE GENOMIC DNA]</scope>
    <source>
        <strain evidence="3">cv. Rojo Pasion</strain>
    </source>
</reference>
<name>A0A6J5WJI1_PRUAR</name>
<gene>
    <name evidence="2" type="ORF">ORAREDHAP_LOCUS15098</name>
</gene>
<feature type="region of interest" description="Disordered" evidence="1">
    <location>
        <begin position="197"/>
        <end position="227"/>
    </location>
</feature>
<proteinExistence type="predicted"/>
<keyword evidence="3" id="KW-1185">Reference proteome</keyword>
<protein>
    <submittedName>
        <fullName evidence="2">Uncharacterized protein</fullName>
    </submittedName>
</protein>
<accession>A0A6J5WJI1</accession>
<sequence length="321" mass="35692">MENPKVSIFGSKESVKENPKVGLLMENPKVSIFGWEASKESLKENPKVGRRKKTLKLGIPPIDTPEYKTLLNSLPSTPNLLYIKDEYFQRCRTHADYFKFSADRLASSSNHNAAGIAAQTESRGVAEGGGGKRRRSGGPETSSWDRTTTRSPDYKTLLNSLRSTPKPPYIEDFERCRTHADFVKFFADRLASSSNHNATGMAAQTESSGVAEGGGGKRRRIGGPETSSWVRTTRTSLSTKQQNLNAQSTMVASSVEKTDQVDQRKTDVKAATERLECWGLNAIVVELFAESKRIQKRTRAIWISTRLADPLCKGDKLQYRI</sequence>